<keyword evidence="1" id="KW-0560">Oxidoreductase</keyword>
<dbReference type="OrthoDB" id="10021843at2759"/>
<dbReference type="PANTHER" id="PTHR37285:SF5">
    <property type="entry name" value="SPORE WALL MATURATION PROTEIN DIT1"/>
    <property type="match status" value="1"/>
</dbReference>
<sequence>MAPNFDQGPYPHDVQPASTLWTEDEYTKVWEHFLDKFAAIQSRFPAPIDRFEEEGRAKMQKIVMRMIERRAPITLVLPAFPFKSPNSTDKVLGKLPDRAEELSMERLERFCREVEEAYPPGCKMVIFSDGRVFNDLLGVSLSDLRAFENEMQAMVKEAGHTHIYFDSMDNYVKNVDDPIPEILERFNVLHMDFDTRIKTEAAIRNTYCSFCKFLERDLAQQWVGMSRSAMKRSCGKIAKQMMHRNVGFSALVDDSYPDALRISIHQYDNAGPKFGIHLIPQKSGKPRTPWHSVVCEDLDSTPHTVDLKDVDTDKYDLVYKHGRKWGYVERPPCTPEEVAQWEPLHVELIRKQMFIVAQAMEGFPAPSIMDVPREAIRSLVLKYGVVTLRGFKQDDDFEAATERWGDVLQWPKGTFAAGNIFDVKTEVGTALTAQTLEAMSFHYDGMFKKKTPESTELGDPPVFMFFHCVEASPPEDDPKNGNTIITDTRRLLSALPETTVERLKKISLEYRTSLFRHNGRVHTSPVIDTHPITGELVLRYHEPWGPELTKMHPTYVSSVGHDPASNQKDEDADFVTEALQKRLYSDEFCYWHRWVKGEFVIVDNVSQLHARSKLGMGGRHMRRIHFS</sequence>
<dbReference type="AlphaFoldDB" id="A0A081AF28"/>
<dbReference type="InterPro" id="IPR042098">
    <property type="entry name" value="TauD-like_sf"/>
</dbReference>
<evidence type="ECO:0000313" key="3">
    <source>
        <dbReference type="EMBL" id="ETO77489.1"/>
    </source>
</evidence>
<name>A0A081AF28_PHYNI</name>
<protein>
    <recommendedName>
        <fullName evidence="2">TauD/TfdA-like domain-containing protein</fullName>
    </recommendedName>
</protein>
<dbReference type="Proteomes" id="UP000028582">
    <property type="component" value="Unassembled WGS sequence"/>
</dbReference>
<comment type="caution">
    <text evidence="3">The sequence shown here is derived from an EMBL/GenBank/DDBJ whole genome shotgun (WGS) entry which is preliminary data.</text>
</comment>
<accession>A0A081AF28</accession>
<dbReference type="GO" id="GO:0016491">
    <property type="term" value="F:oxidoreductase activity"/>
    <property type="evidence" value="ECO:0007669"/>
    <property type="project" value="UniProtKB-KW"/>
</dbReference>
<evidence type="ECO:0000313" key="4">
    <source>
        <dbReference type="Proteomes" id="UP000028582"/>
    </source>
</evidence>
<evidence type="ECO:0000259" key="2">
    <source>
        <dbReference type="Pfam" id="PF02668"/>
    </source>
</evidence>
<dbReference type="Gene3D" id="3.60.130.10">
    <property type="entry name" value="Clavaminate synthase-like"/>
    <property type="match status" value="1"/>
</dbReference>
<dbReference type="Pfam" id="PF02668">
    <property type="entry name" value="TauD"/>
    <property type="match status" value="1"/>
</dbReference>
<dbReference type="InterPro" id="IPR007817">
    <property type="entry name" value="Isocyanide_synthase_DIT1"/>
</dbReference>
<dbReference type="InterPro" id="IPR003819">
    <property type="entry name" value="TauD/TfdA-like"/>
</dbReference>
<organism evidence="3 4">
    <name type="scientific">Phytophthora nicotianae P1976</name>
    <dbReference type="NCBI Taxonomy" id="1317066"/>
    <lineage>
        <taxon>Eukaryota</taxon>
        <taxon>Sar</taxon>
        <taxon>Stramenopiles</taxon>
        <taxon>Oomycota</taxon>
        <taxon>Peronosporomycetes</taxon>
        <taxon>Peronosporales</taxon>
        <taxon>Peronosporaceae</taxon>
        <taxon>Phytophthora</taxon>
    </lineage>
</organism>
<dbReference type="SUPFAM" id="SSF51197">
    <property type="entry name" value="Clavaminate synthase-like"/>
    <property type="match status" value="1"/>
</dbReference>
<dbReference type="Pfam" id="PF05141">
    <property type="entry name" value="DIT1_PvcA"/>
    <property type="match status" value="1"/>
</dbReference>
<dbReference type="EMBL" id="ANJA01001359">
    <property type="protein sequence ID" value="ETO77489.1"/>
    <property type="molecule type" value="Genomic_DNA"/>
</dbReference>
<proteinExistence type="predicted"/>
<dbReference type="PANTHER" id="PTHR37285">
    <property type="entry name" value="SPORE WALL MATURATION PROTEIN DIT1"/>
    <property type="match status" value="1"/>
</dbReference>
<evidence type="ECO:0000256" key="1">
    <source>
        <dbReference type="ARBA" id="ARBA00023002"/>
    </source>
</evidence>
<gene>
    <name evidence="3" type="ORF">F444_07326</name>
</gene>
<feature type="domain" description="TauD/TfdA-like" evidence="2">
    <location>
        <begin position="362"/>
        <end position="624"/>
    </location>
</feature>
<reference evidence="3 4" key="1">
    <citation type="submission" date="2013-11" db="EMBL/GenBank/DDBJ databases">
        <title>The Genome Sequence of Phytophthora parasitica P1976.</title>
        <authorList>
            <consortium name="The Broad Institute Genomics Platform"/>
            <person name="Russ C."/>
            <person name="Tyler B."/>
            <person name="Panabieres F."/>
            <person name="Shan W."/>
            <person name="Tripathy S."/>
            <person name="Grunwald N."/>
            <person name="Machado M."/>
            <person name="Johnson C.S."/>
            <person name="Walker B."/>
            <person name="Young S."/>
            <person name="Zeng Q."/>
            <person name="Gargeya S."/>
            <person name="Fitzgerald M."/>
            <person name="Haas B."/>
            <person name="Abouelleil A."/>
            <person name="Allen A.W."/>
            <person name="Alvarado L."/>
            <person name="Arachchi H.M."/>
            <person name="Berlin A.M."/>
            <person name="Chapman S.B."/>
            <person name="Gainer-Dewar J."/>
            <person name="Goldberg J."/>
            <person name="Griggs A."/>
            <person name="Gujja S."/>
            <person name="Hansen M."/>
            <person name="Howarth C."/>
            <person name="Imamovic A."/>
            <person name="Ireland A."/>
            <person name="Larimer J."/>
            <person name="McCowan C."/>
            <person name="Murphy C."/>
            <person name="Pearson M."/>
            <person name="Poon T.W."/>
            <person name="Priest M."/>
            <person name="Roberts A."/>
            <person name="Saif S."/>
            <person name="Shea T."/>
            <person name="Sisk P."/>
            <person name="Sykes S."/>
            <person name="Wortman J."/>
            <person name="Nusbaum C."/>
            <person name="Birren B."/>
        </authorList>
    </citation>
    <scope>NUCLEOTIDE SEQUENCE [LARGE SCALE GENOMIC DNA]</scope>
    <source>
        <strain evidence="3 4">P1976</strain>
    </source>
</reference>